<accession>A0A1G8XS87</accession>
<dbReference type="STRING" id="1128970.SAMN04487935_2039"/>
<evidence type="ECO:0000313" key="2">
    <source>
        <dbReference type="Proteomes" id="UP000199580"/>
    </source>
</evidence>
<name>A0A1G8XS87_9FLAO</name>
<reference evidence="1 2" key="1">
    <citation type="submission" date="2016-10" db="EMBL/GenBank/DDBJ databases">
        <authorList>
            <person name="de Groot N.N."/>
        </authorList>
    </citation>
    <scope>NUCLEOTIDE SEQUENCE [LARGE SCALE GENOMIC DNA]</scope>
    <source>
        <strain evidence="1 2">CGMCC 1.10076</strain>
    </source>
</reference>
<keyword evidence="2" id="KW-1185">Reference proteome</keyword>
<organism evidence="1 2">
    <name type="scientific">Flavobacterium noncentrifugens</name>
    <dbReference type="NCBI Taxonomy" id="1128970"/>
    <lineage>
        <taxon>Bacteria</taxon>
        <taxon>Pseudomonadati</taxon>
        <taxon>Bacteroidota</taxon>
        <taxon>Flavobacteriia</taxon>
        <taxon>Flavobacteriales</taxon>
        <taxon>Flavobacteriaceae</taxon>
        <taxon>Flavobacterium</taxon>
    </lineage>
</organism>
<dbReference type="EMBL" id="FNEZ01000003">
    <property type="protein sequence ID" value="SDJ93337.1"/>
    <property type="molecule type" value="Genomic_DNA"/>
</dbReference>
<proteinExistence type="predicted"/>
<gene>
    <name evidence="1" type="ORF">SAMN04487935_2039</name>
</gene>
<dbReference type="Proteomes" id="UP000199580">
    <property type="component" value="Unassembled WGS sequence"/>
</dbReference>
<protein>
    <submittedName>
        <fullName evidence="1">Uncharacterized protein</fullName>
    </submittedName>
</protein>
<dbReference type="RefSeq" id="WP_139171731.1">
    <property type="nucleotide sequence ID" value="NZ_BKAI01000011.1"/>
</dbReference>
<evidence type="ECO:0000313" key="1">
    <source>
        <dbReference type="EMBL" id="SDJ93337.1"/>
    </source>
</evidence>
<sequence>MKGREIQFLKHNKIVKSEVYLSESQPNFHYSYYFTKRSLIERLFGKSIDKQKGIEKVEISLSETFGGT</sequence>
<dbReference type="AlphaFoldDB" id="A0A1G8XS87"/>